<name>A0AAU7XD23_9HYPH</name>
<dbReference type="Gene3D" id="1.25.40.10">
    <property type="entry name" value="Tetratricopeptide repeat domain"/>
    <property type="match status" value="1"/>
</dbReference>
<sequence length="92" mass="10321">MARFEIQEAEMAVMGQQNLSPEIYFQLGISYSTGRGVDADMIAAHKWFNLAAAQGKSEAAQYRQDVAREMSSADIAEAQRQAREHLAMMTRH</sequence>
<dbReference type="InterPro" id="IPR011990">
    <property type="entry name" value="TPR-like_helical_dom_sf"/>
</dbReference>
<dbReference type="RefSeq" id="WP_407050775.1">
    <property type="nucleotide sequence ID" value="NZ_CP158568.1"/>
</dbReference>
<proteinExistence type="predicted"/>
<reference evidence="1" key="1">
    <citation type="submission" date="2024-06" db="EMBL/GenBank/DDBJ databases">
        <title>Methylostella associata gen. nov., sp. nov., a novel Ancalomicrobiaceae-affiliated facultatively methylotrophic bacteria that feed on methanotrophs of the genus Methylococcus.</title>
        <authorList>
            <person name="Saltykova V."/>
            <person name="Danilova O.V."/>
            <person name="Oshkin I.Y."/>
            <person name="Belova S.E."/>
            <person name="Pimenov N.V."/>
            <person name="Dedysh S.N."/>
        </authorList>
    </citation>
    <scope>NUCLEOTIDE SEQUENCE</scope>
    <source>
        <strain evidence="1">S20</strain>
    </source>
</reference>
<dbReference type="InterPro" id="IPR006597">
    <property type="entry name" value="Sel1-like"/>
</dbReference>
<dbReference type="SUPFAM" id="SSF81901">
    <property type="entry name" value="HCP-like"/>
    <property type="match status" value="1"/>
</dbReference>
<organism evidence="1">
    <name type="scientific">Methyloraptor flagellatus</name>
    <dbReference type="NCBI Taxonomy" id="3162530"/>
    <lineage>
        <taxon>Bacteria</taxon>
        <taxon>Pseudomonadati</taxon>
        <taxon>Pseudomonadota</taxon>
        <taxon>Alphaproteobacteria</taxon>
        <taxon>Hyphomicrobiales</taxon>
        <taxon>Ancalomicrobiaceae</taxon>
        <taxon>Methyloraptor</taxon>
    </lineage>
</organism>
<protein>
    <submittedName>
        <fullName evidence="1">SEL1-like repeat protein</fullName>
    </submittedName>
</protein>
<dbReference type="EMBL" id="CP158568">
    <property type="protein sequence ID" value="XBY45682.1"/>
    <property type="molecule type" value="Genomic_DNA"/>
</dbReference>
<gene>
    <name evidence="1" type="ORF">ABS361_05250</name>
</gene>
<dbReference type="AlphaFoldDB" id="A0AAU7XD23"/>
<dbReference type="SMART" id="SM00671">
    <property type="entry name" value="SEL1"/>
    <property type="match status" value="1"/>
</dbReference>
<accession>A0AAU7XD23</accession>
<evidence type="ECO:0000313" key="1">
    <source>
        <dbReference type="EMBL" id="XBY45682.1"/>
    </source>
</evidence>
<dbReference type="KEGG" id="mflg:ABS361_05250"/>